<accession>A0A448GWG4</accession>
<reference evidence="1 2" key="1">
    <citation type="submission" date="2018-12" db="EMBL/GenBank/DDBJ databases">
        <authorList>
            <consortium name="Pathogen Informatics"/>
        </authorList>
    </citation>
    <scope>NUCLEOTIDE SEQUENCE [LARGE SCALE GENOMIC DNA]</scope>
    <source>
        <strain evidence="1 2">NCTC10297</strain>
    </source>
</reference>
<organism evidence="1 2">
    <name type="scientific">Moraxella cuniculi</name>
    <dbReference type="NCBI Taxonomy" id="34061"/>
    <lineage>
        <taxon>Bacteria</taxon>
        <taxon>Pseudomonadati</taxon>
        <taxon>Pseudomonadota</taxon>
        <taxon>Gammaproteobacteria</taxon>
        <taxon>Moraxellales</taxon>
        <taxon>Moraxellaceae</taxon>
        <taxon>Moraxella</taxon>
    </lineage>
</organism>
<evidence type="ECO:0000313" key="1">
    <source>
        <dbReference type="EMBL" id="VEG13174.1"/>
    </source>
</evidence>
<dbReference type="KEGG" id="mcun:NCTC10297_01136"/>
<protein>
    <submittedName>
        <fullName evidence="1">Uncharacterized protein</fullName>
    </submittedName>
</protein>
<gene>
    <name evidence="1" type="ORF">NCTC10297_01136</name>
</gene>
<dbReference type="AlphaFoldDB" id="A0A448GWG4"/>
<dbReference type="EMBL" id="LR134343">
    <property type="protein sequence ID" value="VEG13174.1"/>
    <property type="molecule type" value="Genomic_DNA"/>
</dbReference>
<evidence type="ECO:0000313" key="2">
    <source>
        <dbReference type="Proteomes" id="UP000274100"/>
    </source>
</evidence>
<proteinExistence type="predicted"/>
<sequence>MLVWYFDKTIKDKLNTPAFIMIIEYFGQKEEILLMVFMKSPTPKPCLMNIFCMSFLKWVKSTVNLTLVHGRLGFEDLGIGWWRFFIRPD</sequence>
<dbReference type="Proteomes" id="UP000274100">
    <property type="component" value="Chromosome"/>
</dbReference>
<name>A0A448GWG4_9GAMM</name>